<gene>
    <name evidence="11" type="primary">echA8_2</name>
    <name evidence="11" type="ORF">HRbin22_02439</name>
</gene>
<evidence type="ECO:0000256" key="4">
    <source>
        <dbReference type="ARBA" id="ARBA00022832"/>
    </source>
</evidence>
<comment type="catalytic activity">
    <reaction evidence="8">
        <text>a 4-saturated-(3S)-3-hydroxyacyl-CoA = a (3E)-enoyl-CoA + H2O</text>
        <dbReference type="Rhea" id="RHEA:20724"/>
        <dbReference type="ChEBI" id="CHEBI:15377"/>
        <dbReference type="ChEBI" id="CHEBI:58521"/>
        <dbReference type="ChEBI" id="CHEBI:137480"/>
        <dbReference type="EC" id="4.2.1.17"/>
    </reaction>
</comment>
<dbReference type="AlphaFoldDB" id="A0A2H5Y9N9"/>
<dbReference type="EC" id="4.2.1.17" evidence="3"/>
<dbReference type="GO" id="GO:0018812">
    <property type="term" value="F:3-hydroxyacyl-CoA dehydratase activity"/>
    <property type="evidence" value="ECO:0007669"/>
    <property type="project" value="RHEA"/>
</dbReference>
<dbReference type="InterPro" id="IPR018376">
    <property type="entry name" value="Enoyl-CoA_hyd/isom_CS"/>
</dbReference>
<reference evidence="12" key="1">
    <citation type="submission" date="2017-09" db="EMBL/GenBank/DDBJ databases">
        <title>Metaegenomics of thermophilic ammonia-oxidizing enrichment culture.</title>
        <authorList>
            <person name="Kato S."/>
            <person name="Suzuki K."/>
        </authorList>
    </citation>
    <scope>NUCLEOTIDE SEQUENCE [LARGE SCALE GENOMIC DNA]</scope>
</reference>
<comment type="function">
    <text evidence="1">Could possibly oxidize fatty acids using specific components.</text>
</comment>
<dbReference type="CDD" id="cd06558">
    <property type="entry name" value="crotonase-like"/>
    <property type="match status" value="1"/>
</dbReference>
<dbReference type="InterPro" id="IPR001753">
    <property type="entry name" value="Enoyl-CoA_hydra/iso"/>
</dbReference>
<proteinExistence type="inferred from homology"/>
<comment type="catalytic activity">
    <reaction evidence="7">
        <text>a (3S)-3-hydroxyacyl-CoA = a (2E)-enoyl-CoA + H2O</text>
        <dbReference type="Rhea" id="RHEA:16105"/>
        <dbReference type="ChEBI" id="CHEBI:15377"/>
        <dbReference type="ChEBI" id="CHEBI:57318"/>
        <dbReference type="ChEBI" id="CHEBI:58856"/>
        <dbReference type="EC" id="4.2.1.17"/>
    </reaction>
</comment>
<evidence type="ECO:0000256" key="9">
    <source>
        <dbReference type="ARBA" id="ARBA00068643"/>
    </source>
</evidence>
<dbReference type="InterPro" id="IPR029045">
    <property type="entry name" value="ClpP/crotonase-like_dom_sf"/>
</dbReference>
<evidence type="ECO:0000256" key="7">
    <source>
        <dbReference type="ARBA" id="ARBA00023709"/>
    </source>
</evidence>
<dbReference type="NCBIfam" id="NF004517">
    <property type="entry name" value="PRK05862.1"/>
    <property type="match status" value="1"/>
</dbReference>
<dbReference type="PANTHER" id="PTHR11941:SF54">
    <property type="entry name" value="ENOYL-COA HYDRATASE, MITOCHONDRIAL"/>
    <property type="match status" value="1"/>
</dbReference>
<dbReference type="FunFam" id="1.10.12.10:FF:000001">
    <property type="entry name" value="Probable enoyl-CoA hydratase, mitochondrial"/>
    <property type="match status" value="1"/>
</dbReference>
<dbReference type="InterPro" id="IPR014748">
    <property type="entry name" value="Enoyl-CoA_hydra_C"/>
</dbReference>
<evidence type="ECO:0000256" key="10">
    <source>
        <dbReference type="RuleBase" id="RU003707"/>
    </source>
</evidence>
<dbReference type="GO" id="GO:0006635">
    <property type="term" value="P:fatty acid beta-oxidation"/>
    <property type="evidence" value="ECO:0007669"/>
    <property type="project" value="TreeGrafter"/>
</dbReference>
<organism evidence="11 12">
    <name type="scientific">Candidatus Thermoflexus japonica</name>
    <dbReference type="NCBI Taxonomy" id="2035417"/>
    <lineage>
        <taxon>Bacteria</taxon>
        <taxon>Bacillati</taxon>
        <taxon>Chloroflexota</taxon>
        <taxon>Thermoflexia</taxon>
        <taxon>Thermoflexales</taxon>
        <taxon>Thermoflexaceae</taxon>
        <taxon>Thermoflexus</taxon>
    </lineage>
</organism>
<dbReference type="PANTHER" id="PTHR11941">
    <property type="entry name" value="ENOYL-COA HYDRATASE-RELATED"/>
    <property type="match status" value="1"/>
</dbReference>
<evidence type="ECO:0000256" key="3">
    <source>
        <dbReference type="ARBA" id="ARBA00012076"/>
    </source>
</evidence>
<dbReference type="FunFam" id="3.90.226.10:FF:000019">
    <property type="entry name" value="Enoyl-CoA hydratase, mitochondrial"/>
    <property type="match status" value="1"/>
</dbReference>
<protein>
    <recommendedName>
        <fullName evidence="9">Probable enoyl-CoA hydratase echA8</fullName>
        <ecNumber evidence="3">4.2.1.17</ecNumber>
    </recommendedName>
</protein>
<evidence type="ECO:0000313" key="12">
    <source>
        <dbReference type="Proteomes" id="UP000236642"/>
    </source>
</evidence>
<evidence type="ECO:0000256" key="6">
    <source>
        <dbReference type="ARBA" id="ARBA00023239"/>
    </source>
</evidence>
<dbReference type="Proteomes" id="UP000236642">
    <property type="component" value="Unassembled WGS sequence"/>
</dbReference>
<evidence type="ECO:0000256" key="1">
    <source>
        <dbReference type="ARBA" id="ARBA00002994"/>
    </source>
</evidence>
<keyword evidence="6 11" id="KW-0456">Lyase</keyword>
<dbReference type="EMBL" id="BEHY01000118">
    <property type="protein sequence ID" value="GBD10174.1"/>
    <property type="molecule type" value="Genomic_DNA"/>
</dbReference>
<keyword evidence="4" id="KW-0276">Fatty acid metabolism</keyword>
<dbReference type="Gene3D" id="3.90.226.10">
    <property type="entry name" value="2-enoyl-CoA Hydratase, Chain A, domain 1"/>
    <property type="match status" value="1"/>
</dbReference>
<name>A0A2H5Y9N9_9CHLR</name>
<sequence length="258" mass="28596">MTSYTSILVETIENVGLIRLNRPQQLNALNSVLMEELATALEAFDRDDQIRCIVITGNERAFAAGADIKEMAEASAVEMLLRDNIARWDRIQRIRKPIIAAVSGWCLGGGCELAMACDIIIASETAVFGQPEINIGVMPGAGGTQRLTRAIGKSKAMEMILTGRYMSAREAEAAGLVSRVVPVEAYLEEALRLAKEIAARPPIAVRLAKEAVNKAFETSLRDGLEYERRLFYFLFATEDQKEGMRAFVEKRKPEWKGR</sequence>
<evidence type="ECO:0000256" key="5">
    <source>
        <dbReference type="ARBA" id="ARBA00023098"/>
    </source>
</evidence>
<dbReference type="PROSITE" id="PS00166">
    <property type="entry name" value="ENOYL_COA_HYDRATASE"/>
    <property type="match status" value="1"/>
</dbReference>
<accession>A0A2H5Y9N9</accession>
<evidence type="ECO:0000313" key="11">
    <source>
        <dbReference type="EMBL" id="GBD10174.1"/>
    </source>
</evidence>
<dbReference type="Gene3D" id="1.10.12.10">
    <property type="entry name" value="Lyase 2-enoyl-coa Hydratase, Chain A, domain 2"/>
    <property type="match status" value="1"/>
</dbReference>
<comment type="similarity">
    <text evidence="2 10">Belongs to the enoyl-CoA hydratase/isomerase family.</text>
</comment>
<dbReference type="Pfam" id="PF00378">
    <property type="entry name" value="ECH_1"/>
    <property type="match status" value="1"/>
</dbReference>
<keyword evidence="5" id="KW-0443">Lipid metabolism</keyword>
<dbReference type="SUPFAM" id="SSF52096">
    <property type="entry name" value="ClpP/crotonase"/>
    <property type="match status" value="1"/>
</dbReference>
<evidence type="ECO:0000256" key="2">
    <source>
        <dbReference type="ARBA" id="ARBA00005254"/>
    </source>
</evidence>
<comment type="caution">
    <text evidence="11">The sequence shown here is derived from an EMBL/GenBank/DDBJ whole genome shotgun (WGS) entry which is preliminary data.</text>
</comment>
<evidence type="ECO:0000256" key="8">
    <source>
        <dbReference type="ARBA" id="ARBA00023717"/>
    </source>
</evidence>